<name>K9W3E9_9CYAN</name>
<gene>
    <name evidence="1" type="ORF">Cri9333_3117</name>
</gene>
<keyword evidence="2" id="KW-1185">Reference proteome</keyword>
<dbReference type="HOGENOM" id="CLU_186123_0_0_3"/>
<protein>
    <recommendedName>
        <fullName evidence="3">DUF4327 domain-containing protein</fullName>
    </recommendedName>
</protein>
<evidence type="ECO:0000313" key="2">
    <source>
        <dbReference type="Proteomes" id="UP000010472"/>
    </source>
</evidence>
<dbReference type="STRING" id="1173022.Cri9333_3117"/>
<dbReference type="AlphaFoldDB" id="K9W3E9"/>
<dbReference type="InterPro" id="IPR025477">
    <property type="entry name" value="DUF4327"/>
</dbReference>
<dbReference type="KEGG" id="cep:Cri9333_3117"/>
<evidence type="ECO:0008006" key="3">
    <source>
        <dbReference type="Google" id="ProtNLM"/>
    </source>
</evidence>
<dbReference type="RefSeq" id="WP_015204063.1">
    <property type="nucleotide sequence ID" value="NC_019753.1"/>
</dbReference>
<dbReference type="Proteomes" id="UP000010472">
    <property type="component" value="Chromosome"/>
</dbReference>
<dbReference type="PATRIC" id="fig|1173022.3.peg.3372"/>
<proteinExistence type="predicted"/>
<evidence type="ECO:0000313" key="1">
    <source>
        <dbReference type="EMBL" id="AFZ13955.1"/>
    </source>
</evidence>
<dbReference type="Pfam" id="PF14217">
    <property type="entry name" value="DUF4327"/>
    <property type="match status" value="1"/>
</dbReference>
<organism evidence="1 2">
    <name type="scientific">Crinalium epipsammum PCC 9333</name>
    <dbReference type="NCBI Taxonomy" id="1173022"/>
    <lineage>
        <taxon>Bacteria</taxon>
        <taxon>Bacillati</taxon>
        <taxon>Cyanobacteriota</taxon>
        <taxon>Cyanophyceae</taxon>
        <taxon>Gomontiellales</taxon>
        <taxon>Gomontiellaceae</taxon>
        <taxon>Crinalium</taxon>
    </lineage>
</organism>
<sequence length="72" mass="8617">MNSSSYPLAIIQDEARQLVEQGFVTRHQRIYKLWQYIPAREWMRVERELEQNDLMLRDCLGDLIGWGEFASD</sequence>
<dbReference type="EMBL" id="CP003620">
    <property type="protein sequence ID" value="AFZ13955.1"/>
    <property type="molecule type" value="Genomic_DNA"/>
</dbReference>
<accession>K9W3E9</accession>
<dbReference type="OrthoDB" id="582639at2"/>
<reference evidence="1 2" key="1">
    <citation type="submission" date="2012-06" db="EMBL/GenBank/DDBJ databases">
        <title>Finished chromosome of genome of Crinalium epipsammum PCC 9333.</title>
        <authorList>
            <consortium name="US DOE Joint Genome Institute"/>
            <person name="Gugger M."/>
            <person name="Coursin T."/>
            <person name="Rippka R."/>
            <person name="Tandeau De Marsac N."/>
            <person name="Huntemann M."/>
            <person name="Wei C.-L."/>
            <person name="Han J."/>
            <person name="Detter J.C."/>
            <person name="Han C."/>
            <person name="Tapia R."/>
            <person name="Davenport K."/>
            <person name="Daligault H."/>
            <person name="Erkkila T."/>
            <person name="Gu W."/>
            <person name="Munk A.C.C."/>
            <person name="Teshima H."/>
            <person name="Xu Y."/>
            <person name="Chain P."/>
            <person name="Chen A."/>
            <person name="Krypides N."/>
            <person name="Mavromatis K."/>
            <person name="Markowitz V."/>
            <person name="Szeto E."/>
            <person name="Ivanova N."/>
            <person name="Mikhailova N."/>
            <person name="Ovchinnikova G."/>
            <person name="Pagani I."/>
            <person name="Pati A."/>
            <person name="Goodwin L."/>
            <person name="Peters L."/>
            <person name="Pitluck S."/>
            <person name="Woyke T."/>
            <person name="Kerfeld C."/>
        </authorList>
    </citation>
    <scope>NUCLEOTIDE SEQUENCE [LARGE SCALE GENOMIC DNA]</scope>
    <source>
        <strain evidence="1 2">PCC 9333</strain>
    </source>
</reference>